<keyword evidence="5" id="KW-0808">Transferase</keyword>
<keyword evidence="1" id="KW-0812">Transmembrane</keyword>
<dbReference type="SUPFAM" id="SSF55874">
    <property type="entry name" value="ATPase domain of HSP90 chaperone/DNA topoisomerase II/histidine kinase"/>
    <property type="match status" value="1"/>
</dbReference>
<dbReference type="GO" id="GO:0000155">
    <property type="term" value="F:phosphorelay sensor kinase activity"/>
    <property type="evidence" value="ECO:0007669"/>
    <property type="project" value="InterPro"/>
</dbReference>
<sequence>MVSYENFFLFILISILGPLIGVLILIIFNAFEKQIYLLEVENSKVLLEKELETTKYVRLNQQIQPHFLFNALNSMFSLIRLKRYDHLAEVFEHMVLYLRSKYDQEQTLHLLKEEIEYTNHFLAIQQLRFGNRLRVEWHVEEGTEETLVIPYLIQTLVENAFKHGIENLEGPGVVKIIIQATEQRLFITVKDNGPGFALNPLEEKSGVGIGLKNISTRLHLLFGEEAQMTFSLDHQHEERGGKVIVSMPKVMDMDELGGEMNEHSNIR</sequence>
<organism evidence="5 6">
    <name type="scientific">Siminovitchia terrae</name>
    <name type="common">Bacillus terrae</name>
    <dbReference type="NCBI Taxonomy" id="1914933"/>
    <lineage>
        <taxon>Bacteria</taxon>
        <taxon>Bacillati</taxon>
        <taxon>Bacillota</taxon>
        <taxon>Bacilli</taxon>
        <taxon>Bacillales</taxon>
        <taxon>Bacillaceae</taxon>
        <taxon>Siminovitchia</taxon>
    </lineage>
</organism>
<proteinExistence type="predicted"/>
<evidence type="ECO:0000259" key="2">
    <source>
        <dbReference type="Pfam" id="PF02518"/>
    </source>
</evidence>
<keyword evidence="5" id="KW-0418">Kinase</keyword>
<name>A0A429X1Z3_SIMTE</name>
<evidence type="ECO:0000259" key="3">
    <source>
        <dbReference type="Pfam" id="PF06580"/>
    </source>
</evidence>
<keyword evidence="7" id="KW-1185">Reference proteome</keyword>
<dbReference type="Pfam" id="PF06580">
    <property type="entry name" value="His_kinase"/>
    <property type="match status" value="1"/>
</dbReference>
<dbReference type="GO" id="GO:0016020">
    <property type="term" value="C:membrane"/>
    <property type="evidence" value="ECO:0007669"/>
    <property type="project" value="InterPro"/>
</dbReference>
<evidence type="ECO:0000313" key="6">
    <source>
        <dbReference type="Proteomes" id="UP000287296"/>
    </source>
</evidence>
<reference evidence="5 6" key="1">
    <citation type="submission" date="2018-12" db="EMBL/GenBank/DDBJ databases">
        <authorList>
            <person name="Sun L."/>
            <person name="Chen Z."/>
        </authorList>
    </citation>
    <scope>NUCLEOTIDE SEQUENCE [LARGE SCALE GENOMIC DNA]</scope>
    <source>
        <strain evidence="5 6">LMG 29736</strain>
    </source>
</reference>
<protein>
    <submittedName>
        <fullName evidence="5">Sensor histidine kinase</fullName>
    </submittedName>
</protein>
<evidence type="ECO:0000313" key="4">
    <source>
        <dbReference type="EMBL" id="GIN95584.1"/>
    </source>
</evidence>
<dbReference type="Proteomes" id="UP000680670">
    <property type="component" value="Unassembled WGS sequence"/>
</dbReference>
<dbReference type="PANTHER" id="PTHR34220:SF7">
    <property type="entry name" value="SENSOR HISTIDINE KINASE YPDA"/>
    <property type="match status" value="1"/>
</dbReference>
<dbReference type="AlphaFoldDB" id="A0A429X1Z3"/>
<dbReference type="EMBL" id="BORJ01000003">
    <property type="protein sequence ID" value="GIN95584.1"/>
    <property type="molecule type" value="Genomic_DNA"/>
</dbReference>
<feature type="domain" description="Histidine kinase/HSP90-like ATPase" evidence="2">
    <location>
        <begin position="152"/>
        <end position="248"/>
    </location>
</feature>
<evidence type="ECO:0000313" key="5">
    <source>
        <dbReference type="EMBL" id="RST57486.1"/>
    </source>
</evidence>
<feature type="domain" description="Signal transduction histidine kinase internal region" evidence="3">
    <location>
        <begin position="58"/>
        <end position="133"/>
    </location>
</feature>
<evidence type="ECO:0000313" key="7">
    <source>
        <dbReference type="Proteomes" id="UP000680670"/>
    </source>
</evidence>
<dbReference type="Proteomes" id="UP000287296">
    <property type="component" value="Unassembled WGS sequence"/>
</dbReference>
<feature type="transmembrane region" description="Helical" evidence="1">
    <location>
        <begin position="6"/>
        <end position="28"/>
    </location>
</feature>
<accession>A0A429X1Z3</accession>
<gene>
    <name evidence="5" type="ORF">D5F11_022450</name>
    <name evidence="4" type="ORF">J6TS1_14540</name>
</gene>
<dbReference type="Gene3D" id="3.30.565.10">
    <property type="entry name" value="Histidine kinase-like ATPase, C-terminal domain"/>
    <property type="match status" value="1"/>
</dbReference>
<keyword evidence="1" id="KW-0472">Membrane</keyword>
<reference evidence="4 7" key="2">
    <citation type="submission" date="2021-03" db="EMBL/GenBank/DDBJ databases">
        <title>Antimicrobial resistance genes in bacteria isolated from Japanese honey, and their potential for conferring macrolide and lincosamide resistance in the American foulbrood pathogen Paenibacillus larvae.</title>
        <authorList>
            <person name="Okamoto M."/>
            <person name="Kumagai M."/>
            <person name="Kanamori H."/>
            <person name="Takamatsu D."/>
        </authorList>
    </citation>
    <scope>NUCLEOTIDE SEQUENCE [LARGE SCALE GENOMIC DNA]</scope>
    <source>
        <strain evidence="4 7">J6TS1</strain>
    </source>
</reference>
<dbReference type="RefSeq" id="WP_120118376.1">
    <property type="nucleotide sequence ID" value="NZ_BORI01000025.1"/>
</dbReference>
<comment type="caution">
    <text evidence="5">The sequence shown here is derived from an EMBL/GenBank/DDBJ whole genome shotgun (WGS) entry which is preliminary data.</text>
</comment>
<dbReference type="InterPro" id="IPR010559">
    <property type="entry name" value="Sig_transdc_His_kin_internal"/>
</dbReference>
<dbReference type="EMBL" id="QYTW02000033">
    <property type="protein sequence ID" value="RST57486.1"/>
    <property type="molecule type" value="Genomic_DNA"/>
</dbReference>
<evidence type="ECO:0000256" key="1">
    <source>
        <dbReference type="SAM" id="Phobius"/>
    </source>
</evidence>
<dbReference type="PANTHER" id="PTHR34220">
    <property type="entry name" value="SENSOR HISTIDINE KINASE YPDA"/>
    <property type="match status" value="1"/>
</dbReference>
<keyword evidence="1" id="KW-1133">Transmembrane helix</keyword>
<dbReference type="InterPro" id="IPR050640">
    <property type="entry name" value="Bact_2-comp_sensor_kinase"/>
</dbReference>
<dbReference type="InterPro" id="IPR003594">
    <property type="entry name" value="HATPase_dom"/>
</dbReference>
<dbReference type="OrthoDB" id="9776552at2"/>
<dbReference type="Pfam" id="PF02518">
    <property type="entry name" value="HATPase_c"/>
    <property type="match status" value="1"/>
</dbReference>
<dbReference type="InterPro" id="IPR036890">
    <property type="entry name" value="HATPase_C_sf"/>
</dbReference>